<dbReference type="Proteomes" id="UP000282076">
    <property type="component" value="Unassembled WGS sequence"/>
</dbReference>
<reference evidence="4 5" key="1">
    <citation type="submission" date="2018-10" db="EMBL/GenBank/DDBJ databases">
        <title>Cohnella sp. M2MS4P-1, whole genome shotgun sequence.</title>
        <authorList>
            <person name="Tuo L."/>
        </authorList>
    </citation>
    <scope>NUCLEOTIDE SEQUENCE [LARGE SCALE GENOMIC DNA]</scope>
    <source>
        <strain evidence="4 5">M2MS4P-1</strain>
    </source>
</reference>
<organism evidence="4 5">
    <name type="scientific">Cohnella endophytica</name>
    <dbReference type="NCBI Taxonomy" id="2419778"/>
    <lineage>
        <taxon>Bacteria</taxon>
        <taxon>Bacillati</taxon>
        <taxon>Bacillota</taxon>
        <taxon>Bacilli</taxon>
        <taxon>Bacillales</taxon>
        <taxon>Paenibacillaceae</taxon>
        <taxon>Cohnella</taxon>
    </lineage>
</organism>
<evidence type="ECO:0000259" key="2">
    <source>
        <dbReference type="Pfam" id="PF06452"/>
    </source>
</evidence>
<accession>A0A494XTU2</accession>
<keyword evidence="5" id="KW-1185">Reference proteome</keyword>
<sequence length="1553" mass="165355">MPKSSPQGGGGLAKRLAMILMAVLLIVSGLSGAPAPANAEASSVSITLGDVPAENGIQARAGDNPDGLRTGTLDGKSYWETDKTTGTVYFYMNVDDAYLYDNVDQNVQVTVEYYDAGNGKMVLQYDAESAPFKDAPLYTYTADNAWKTYTFFLSDAKFANRTGGADFRLGIEGGGASAATNEDLKVSSIIVTKTPKPVPPEQVSVTLGAVPVERGISPRAGDNGNGLQTGTLGGKTYWLTNRAQGTSYLYMNVDDGYLYDNSDKDVYVTVEYYDQGSGSFALQYDAESAPFKDSSLFTYKNTGLWKSHTFKLSDAKFANRTNGGDFRIAVEGAGSPGDNPDLRLASVTVKKKAKVNMTRATKVIATNYPTDDIAIADYNAAEFGVVGDGITDDTQALQETLDAAANNGGGVVFVPSGRYKITGTITVPTGVTLRGDWRNPGTGGAVEGTILQAYFGRGNPDETSFIQLQQASGVTNLSVWYPEQSLSDPTAYPWTIEQLSGDSATVANVTLVNSYNGVKIGPAWNELHYLKNVYGTALNTGIFLDYTTDIGRLENVRLSPDYWALSGLAGAPAQAELFGYTTTRAEGVVMGRSDWEYMSDVYLSGFKTGMRVTTRTGSLETANAQFYGVHIDKSNVALKIEGVNDYGLLVTNSSFKASVGDNPTAVYATAGFHSIVQFNNVTIGGSPRNAVLNEGTGVLSFENSTIGSWDAPNGGYGISAGAGSLILGHTVFSQSGNQVHLLGGVKAVTSVNSGYQGVLNLKNDSVGAQVKVDTDNDYVLEPLPAIGGMDVAERPKPASTQLFDVTSAPYAADRTGASSAAGAVKLALLDAGAAGGGTVYLPAGIYRIDEPIIVPSGVELRGSWDVPHHTVGGGTVIFTNHGEGNPNATPFISLEATAGVRGLSVYYDRQNWNAIKPYAWTIQGRGHGVYAIDTTLVDSYLGIDFGTYDTSGHYIDYVAGSPLKEGIYLGGGATGGFMRNVQFNPHYAARSSYPNRPASGEDFNKVWDYQKENLDAFRIGNVKGETIFNTFVYGSLYGIHFVKESGQGPEAAIIGHGTDGSKKGVYVEGAGPAGLAFVNTELVSMSTTDKAYVTVGDQFDSKATFHNSSMWGDPSRSFDIYAGKVRIQQSNLTVVGQIGVNALEGDITLFDSYFQQGQTTHAYAGPNIQRMIVSNNLFNGGLKMNNQAPAKVRGTNVVPISLDANVAPYDVSHPENTNISLTLKNLSIAQPIKGKLELTYPVAYKTKMEPVRFEGVATGQTLTINLPYMASDLIGYKVTLDDGKSYSFLFRIGQSFAAPQKAKNPDVPPILLNSIEQYASVGGAWGGTNDLSAQASVKWDTQKLYFSVEVKDDVHAQSWKNGDIWQGDSIQIGIDMSRKNGSASANVSEMGFALGNDGTVSNWRWRAPTGLATGTINGAQVSIVRNENKKLTTYQIAIPIASLLGAGSAFNPNDPIGFTLLVNENDGAGRKGLLEYNEGIGSTKDATRYGALQLLGGDFAQIQAKSAVKAVLDAVKLRTITSIDTAKNYLNAWIDNVVKNGLLAQLKAIVPKK</sequence>
<dbReference type="InterPro" id="IPR012334">
    <property type="entry name" value="Pectin_lyas_fold"/>
</dbReference>
<dbReference type="SUPFAM" id="SSF51126">
    <property type="entry name" value="Pectin lyase-like"/>
    <property type="match status" value="2"/>
</dbReference>
<dbReference type="SUPFAM" id="SSF49344">
    <property type="entry name" value="CBD9-like"/>
    <property type="match status" value="1"/>
</dbReference>
<dbReference type="OrthoDB" id="9795222at2"/>
<dbReference type="Gene3D" id="2.60.40.1190">
    <property type="match status" value="1"/>
</dbReference>
<dbReference type="GO" id="GO:0016052">
    <property type="term" value="P:carbohydrate catabolic process"/>
    <property type="evidence" value="ECO:0007669"/>
    <property type="project" value="InterPro"/>
</dbReference>
<gene>
    <name evidence="4" type="ORF">D7Z26_15270</name>
</gene>
<dbReference type="Pfam" id="PF06452">
    <property type="entry name" value="CBM9_1"/>
    <property type="match status" value="1"/>
</dbReference>
<keyword evidence="1" id="KW-0732">Signal</keyword>
<dbReference type="InterPro" id="IPR024535">
    <property type="entry name" value="RHGA/B-epi-like_pectate_lyase"/>
</dbReference>
<comment type="caution">
    <text evidence="4">The sequence shown here is derived from an EMBL/GenBank/DDBJ whole genome shotgun (WGS) entry which is preliminary data.</text>
</comment>
<feature type="domain" description="Carbohydrate-binding" evidence="2">
    <location>
        <begin position="1327"/>
        <end position="1495"/>
    </location>
</feature>
<protein>
    <submittedName>
        <fullName evidence="4">S-layer protein</fullName>
    </submittedName>
</protein>
<feature type="chain" id="PRO_5019832985" evidence="1">
    <location>
        <begin position="40"/>
        <end position="1553"/>
    </location>
</feature>
<dbReference type="InterPro" id="IPR010502">
    <property type="entry name" value="Carb-bd_dom_fam9"/>
</dbReference>
<evidence type="ECO:0000313" key="4">
    <source>
        <dbReference type="EMBL" id="RKP53242.1"/>
    </source>
</evidence>
<dbReference type="Pfam" id="PF12708">
    <property type="entry name" value="Pect-lyase_RHGA_epim"/>
    <property type="match status" value="1"/>
</dbReference>
<dbReference type="Gene3D" id="2.160.20.10">
    <property type="entry name" value="Single-stranded right-handed beta-helix, Pectin lyase-like"/>
    <property type="match status" value="2"/>
</dbReference>
<dbReference type="EMBL" id="RBZM01000006">
    <property type="protein sequence ID" value="RKP53242.1"/>
    <property type="molecule type" value="Genomic_DNA"/>
</dbReference>
<feature type="signal peptide" evidence="1">
    <location>
        <begin position="1"/>
        <end position="39"/>
    </location>
</feature>
<dbReference type="GO" id="GO:0004553">
    <property type="term" value="F:hydrolase activity, hydrolyzing O-glycosyl compounds"/>
    <property type="evidence" value="ECO:0007669"/>
    <property type="project" value="InterPro"/>
</dbReference>
<name>A0A494XTU2_9BACL</name>
<evidence type="ECO:0000256" key="1">
    <source>
        <dbReference type="SAM" id="SignalP"/>
    </source>
</evidence>
<proteinExistence type="predicted"/>
<evidence type="ECO:0000313" key="5">
    <source>
        <dbReference type="Proteomes" id="UP000282076"/>
    </source>
</evidence>
<dbReference type="GO" id="GO:0030246">
    <property type="term" value="F:carbohydrate binding"/>
    <property type="evidence" value="ECO:0007669"/>
    <property type="project" value="InterPro"/>
</dbReference>
<evidence type="ECO:0000259" key="3">
    <source>
        <dbReference type="Pfam" id="PF12708"/>
    </source>
</evidence>
<feature type="domain" description="Rhamnogalacturonase A/B/Epimerase-like pectate lyase" evidence="3">
    <location>
        <begin position="379"/>
        <end position="442"/>
    </location>
</feature>
<dbReference type="InterPro" id="IPR011050">
    <property type="entry name" value="Pectin_lyase_fold/virulence"/>
</dbReference>
<dbReference type="CDD" id="cd09621">
    <property type="entry name" value="CBM9_like_5"/>
    <property type="match status" value="1"/>
</dbReference>